<dbReference type="SUPFAM" id="SSF50978">
    <property type="entry name" value="WD40 repeat-like"/>
    <property type="match status" value="1"/>
</dbReference>
<dbReference type="InterPro" id="IPR059070">
    <property type="entry name" value="TPR_VPS8_2"/>
</dbReference>
<dbReference type="PANTHER" id="PTHR12616:SF8">
    <property type="entry name" value="VACUOLAR PROTEIN SORTING-ASSOCIATED PROTEIN 8 HOMOLOG"/>
    <property type="match status" value="1"/>
</dbReference>
<dbReference type="Proteomes" id="UP000002038">
    <property type="component" value="Unassembled WGS sequence"/>
</dbReference>
<dbReference type="KEGG" id="bgh:BDBG_09042"/>
<feature type="region of interest" description="Disordered" evidence="2">
    <location>
        <begin position="162"/>
        <end position="256"/>
    </location>
</feature>
<keyword evidence="6" id="KW-1185">Reference proteome</keyword>
<dbReference type="Pfam" id="PF12816">
    <property type="entry name" value="TPR_Vps8"/>
    <property type="match status" value="1"/>
</dbReference>
<feature type="domain" description="Vacuolar protein sorting-associated protein 8 central" evidence="3">
    <location>
        <begin position="789"/>
        <end position="980"/>
    </location>
</feature>
<feature type="domain" description="VPS8-like TPR-like repeats" evidence="4">
    <location>
        <begin position="1323"/>
        <end position="1516"/>
    </location>
</feature>
<dbReference type="Pfam" id="PF23410">
    <property type="entry name" value="Beta-prop_VPS8"/>
    <property type="match status" value="1"/>
</dbReference>
<evidence type="ECO:0000259" key="4">
    <source>
        <dbReference type="Pfam" id="PF25066"/>
    </source>
</evidence>
<sequence>MARKEPMVQQLSWLYRASSYEESGYALLISRKLLIRLAITRNDSTSRSKPGRISETIKAGSDGLSTTRHMSSRIEGSDDGAREDEPQLENNDHEQLPVAPDGEADNEGMREQYEIEPGQDVFLDDNPLSVADSRDLTAVESDSALQNGSGETSSIHQHLRIRGIGSGDDSGSIPDDSPSVQGSILSSRSSAFGLRGSPSNLSPSPHRPFDRRFQSRLSVSLPGALRPRSPSLIGHHSRNSSTSHIPPSTPDLPESPAAPWEVVRWTKLRKLTGQAFSEVGKRNFGQPTCTAISTAIVIGTAKGMVMVFDYQQNLKAIIGPGTKAVESGPVTALAISADHTTIAVGHGSGHIFTWEISKPALPFLHIPPISAGQLGSKRSDGHRPGVAVIHMGFLGTRHTALVSADDHGMAFSHLASRGMGAVGRVVRTTRILGRYPDTVVVGGRPRKPSSVLAFSPLPLGNVEKATDSIGLVAMLTPYLLVIVSTTPIAQTQYKAARPKEVAAHSALTAALAWFPAIKLKGKDSEASKTKLVYCWSNVLTVLEVSEVKSTEPADKDKPPGFEFKPRSRWRAEEAIVAVQWISRSVLAVMTITQQLLILEDNTLRMTDSFDLIHKHIYHVDIFSKQLHSLAEQLDEEDESMHGVIADAFYMSFRAYKGRLFLLGVNDMSVGSLSNWADRLLALMQSGDFIGAIRLATSYYRGDTEKLTVGLPEEDDLRHQLVQEKLLEMMSASVRYAFGRNQEAPNERLQPSQLEELADSCIAACDALSDYEFLFNEVYNWYEECGSEGIFLDILEPYIVQGSVRILPPTAVKSLITHYITNHTATRLEEIICLLDTSTIDIDQVTSLCKKYNLYDAFIYVWTRTFGDYVGPLIELIHMIHGHTGPNVNGNADIEARDHSHAMKMFPYLSYVLTGRIYPTGEDMPDLEASKAKAGIYDFLFSGTSMTSSSKKPASQDSFPDLRKILEFDTPSFMSMLNEAFEDSFLNDATDQASNGAIILASGDSTAHGLSINRQYLISILLEIMESSNFGPEETIYLDMFIARNLPKYPQYTLLSGSTLQQVLVRLCHYPNPEMIGDCQLSAEYLLSIYRPPDIQALIPLLKRAQFYRVLKSTYKAEKQFSDLLLTYLEDPEDQQSIFGCIRDCLRPSSKLSKKQRRDVHAVVKDRAAKIVDIDAEKAAQTVQDTAPDLHIEFLRVLEDDSPRQYLYLNTLFEPEWKRPGETELAAKFGTHLVERYVQLMCQYNPSHVTDFVDILKIGDLKLDTVLPSMESSGAIDAAIILLARQGEVRAAMDRLIKHIGTLEAGLSGLLQNADESPDSASMEEAVIDLIQSLDKYTRVGIWVCLQQSKASRKSRGGNKFNKRGAAVFQLPLSFEENLWLDLIEAIVRIARNMSPLLREVSPGFERDTLREKTDSTKIGEISSSFRVLVQQVFTALLTSTTKSGDRPGERTDLSFLRILRAFLTRVAAASPSLSELRSVIASIFSAYAYEESLLSLANSMLDKDLFVHVNEITKLRQRGWRPRGQVCEVCRQRVWGPGSGAWIWEAWQNKQDVDAKRGQARQLDMAGNTNLHSYGKGKEPMLRDDANVHTSSQNTNLTTQVDVSGKLTHPFGPQEPQLLGPGQDVGPLIVFGCRHLYHRPCLVNEAEKRG</sequence>
<evidence type="ECO:0000259" key="3">
    <source>
        <dbReference type="Pfam" id="PF12816"/>
    </source>
</evidence>
<dbReference type="InterPro" id="IPR045111">
    <property type="entry name" value="Vps41/Vps8"/>
</dbReference>
<dbReference type="GO" id="GO:0006623">
    <property type="term" value="P:protein targeting to vacuole"/>
    <property type="evidence" value="ECO:0007669"/>
    <property type="project" value="InterPro"/>
</dbReference>
<feature type="compositionally biased region" description="Low complexity" evidence="2">
    <location>
        <begin position="167"/>
        <end position="179"/>
    </location>
</feature>
<dbReference type="GO" id="GO:0030897">
    <property type="term" value="C:HOPS complex"/>
    <property type="evidence" value="ECO:0007669"/>
    <property type="project" value="TreeGrafter"/>
</dbReference>
<feature type="compositionally biased region" description="Basic and acidic residues" evidence="2">
    <location>
        <begin position="75"/>
        <end position="95"/>
    </location>
</feature>
<dbReference type="STRING" id="559298.A0A179V0S1"/>
<dbReference type="VEuPathDB" id="FungiDB:BDBG_09042"/>
<dbReference type="GO" id="GO:0005770">
    <property type="term" value="C:late endosome"/>
    <property type="evidence" value="ECO:0007669"/>
    <property type="project" value="TreeGrafter"/>
</dbReference>
<reference evidence="6" key="1">
    <citation type="journal article" date="2015" name="PLoS Genet.">
        <title>The dynamic genome and transcriptome of the human fungal pathogen Blastomyces and close relative Emmonsia.</title>
        <authorList>
            <person name="Munoz J.F."/>
            <person name="Gauthier G.M."/>
            <person name="Desjardins C.A."/>
            <person name="Gallo J.E."/>
            <person name="Holder J."/>
            <person name="Sullivan T.D."/>
            <person name="Marty A.J."/>
            <person name="Carmen J.C."/>
            <person name="Chen Z."/>
            <person name="Ding L."/>
            <person name="Gujja S."/>
            <person name="Magrini V."/>
            <person name="Misas E."/>
            <person name="Mitreva M."/>
            <person name="Priest M."/>
            <person name="Saif S."/>
            <person name="Whiston E.A."/>
            <person name="Young S."/>
            <person name="Zeng Q."/>
            <person name="Goldman W.E."/>
            <person name="Mardis E.R."/>
            <person name="Taylor J.W."/>
            <person name="McEwen J.G."/>
            <person name="Clay O.K."/>
            <person name="Klein B.S."/>
            <person name="Cuomo C.A."/>
        </authorList>
    </citation>
    <scope>NUCLEOTIDE SEQUENCE [LARGE SCALE GENOMIC DNA]</scope>
    <source>
        <strain evidence="6">SLH14081</strain>
    </source>
</reference>
<evidence type="ECO:0000256" key="1">
    <source>
        <dbReference type="ARBA" id="ARBA00009422"/>
    </source>
</evidence>
<feature type="region of interest" description="Disordered" evidence="2">
    <location>
        <begin position="44"/>
        <end position="105"/>
    </location>
</feature>
<dbReference type="GO" id="GO:0034058">
    <property type="term" value="P:endosomal vesicle fusion"/>
    <property type="evidence" value="ECO:0007669"/>
    <property type="project" value="TreeGrafter"/>
</dbReference>
<protein>
    <submittedName>
        <fullName evidence="5">Golgi complex component</fullName>
    </submittedName>
</protein>
<evidence type="ECO:0000256" key="2">
    <source>
        <dbReference type="SAM" id="MobiDB-lite"/>
    </source>
</evidence>
<dbReference type="Gene3D" id="2.130.10.10">
    <property type="entry name" value="YVTN repeat-like/Quinoprotein amine dehydrogenase"/>
    <property type="match status" value="1"/>
</dbReference>
<dbReference type="Pfam" id="PF25066">
    <property type="entry name" value="TPR_VPS8_2"/>
    <property type="match status" value="1"/>
</dbReference>
<comment type="similarity">
    <text evidence="1">Belongs to the VPS8 family.</text>
</comment>
<dbReference type="OrthoDB" id="289913at2759"/>
<feature type="compositionally biased region" description="Polar residues" evidence="2">
    <location>
        <begin position="180"/>
        <end position="190"/>
    </location>
</feature>
<gene>
    <name evidence="5" type="ORF">BDBG_09042</name>
</gene>
<dbReference type="InterPro" id="IPR036322">
    <property type="entry name" value="WD40_repeat_dom_sf"/>
</dbReference>
<organism evidence="5 6">
    <name type="scientific">Blastomyces gilchristii (strain SLH14081)</name>
    <name type="common">Blastomyces dermatitidis</name>
    <dbReference type="NCBI Taxonomy" id="559298"/>
    <lineage>
        <taxon>Eukaryota</taxon>
        <taxon>Fungi</taxon>
        <taxon>Dikarya</taxon>
        <taxon>Ascomycota</taxon>
        <taxon>Pezizomycotina</taxon>
        <taxon>Eurotiomycetes</taxon>
        <taxon>Eurotiomycetidae</taxon>
        <taxon>Onygenales</taxon>
        <taxon>Ajellomycetaceae</taxon>
        <taxon>Blastomyces</taxon>
    </lineage>
</organism>
<name>A0A179V0S1_BLAGS</name>
<dbReference type="RefSeq" id="XP_002620631.2">
    <property type="nucleotide sequence ID" value="XM_002620585.2"/>
</dbReference>
<accession>A0A179V0S1</accession>
<dbReference type="InterPro" id="IPR015943">
    <property type="entry name" value="WD40/YVTN_repeat-like_dom_sf"/>
</dbReference>
<evidence type="ECO:0000313" key="6">
    <source>
        <dbReference type="Proteomes" id="UP000002038"/>
    </source>
</evidence>
<dbReference type="PANTHER" id="PTHR12616">
    <property type="entry name" value="VACUOLAR PROTEIN SORTING VPS41"/>
    <property type="match status" value="1"/>
</dbReference>
<dbReference type="EMBL" id="GG657480">
    <property type="protein sequence ID" value="OAT13934.1"/>
    <property type="molecule type" value="Genomic_DNA"/>
</dbReference>
<dbReference type="GeneID" id="8501240"/>
<evidence type="ECO:0000313" key="5">
    <source>
        <dbReference type="EMBL" id="OAT13934.1"/>
    </source>
</evidence>
<proteinExistence type="inferred from homology"/>
<dbReference type="InterPro" id="IPR025941">
    <property type="entry name" value="Vps8_central_dom"/>
</dbReference>